<gene>
    <name evidence="1" type="ORF">QAD02_005119</name>
</gene>
<keyword evidence="2" id="KW-1185">Reference proteome</keyword>
<organism evidence="1 2">
    <name type="scientific">Eretmocerus hayati</name>
    <dbReference type="NCBI Taxonomy" id="131215"/>
    <lineage>
        <taxon>Eukaryota</taxon>
        <taxon>Metazoa</taxon>
        <taxon>Ecdysozoa</taxon>
        <taxon>Arthropoda</taxon>
        <taxon>Hexapoda</taxon>
        <taxon>Insecta</taxon>
        <taxon>Pterygota</taxon>
        <taxon>Neoptera</taxon>
        <taxon>Endopterygota</taxon>
        <taxon>Hymenoptera</taxon>
        <taxon>Apocrita</taxon>
        <taxon>Proctotrupomorpha</taxon>
        <taxon>Chalcidoidea</taxon>
        <taxon>Aphelinidae</taxon>
        <taxon>Aphelininae</taxon>
        <taxon>Eretmocerus</taxon>
    </lineage>
</organism>
<dbReference type="EMBL" id="CM056743">
    <property type="protein sequence ID" value="KAJ8673857.1"/>
    <property type="molecule type" value="Genomic_DNA"/>
</dbReference>
<accession>A0ACC2NUE8</accession>
<dbReference type="Proteomes" id="UP001239111">
    <property type="component" value="Chromosome 3"/>
</dbReference>
<name>A0ACC2NUE8_9HYME</name>
<reference evidence="1" key="1">
    <citation type="submission" date="2023-04" db="EMBL/GenBank/DDBJ databases">
        <title>A chromosome-level genome assembly of the parasitoid wasp Eretmocerus hayati.</title>
        <authorList>
            <person name="Zhong Y."/>
            <person name="Liu S."/>
            <person name="Liu Y."/>
        </authorList>
    </citation>
    <scope>NUCLEOTIDE SEQUENCE</scope>
    <source>
        <strain evidence="1">ZJU_SS_LIU_2023</strain>
    </source>
</reference>
<sequence>MVFESEEDWRNYQRLKSAIRHGHNEIAKRLVQEDVPVNENPRVRYGIHGLTPLHLAVQYGSLDLIECLLSKGASVNVQDDFFETPLMLSVRLRKFAITDSLLTTDNLDDFKRSAHPMNHLHIACLRDNIHVIKKTDRSGSKC</sequence>
<evidence type="ECO:0000313" key="1">
    <source>
        <dbReference type="EMBL" id="KAJ8673857.1"/>
    </source>
</evidence>
<comment type="caution">
    <text evidence="1">The sequence shown here is derived from an EMBL/GenBank/DDBJ whole genome shotgun (WGS) entry which is preliminary data.</text>
</comment>
<protein>
    <submittedName>
        <fullName evidence="1">Uncharacterized protein</fullName>
    </submittedName>
</protein>
<evidence type="ECO:0000313" key="2">
    <source>
        <dbReference type="Proteomes" id="UP001239111"/>
    </source>
</evidence>
<proteinExistence type="predicted"/>